<dbReference type="PANTHER" id="PTHR30329">
    <property type="entry name" value="STATOR ELEMENT OF FLAGELLAR MOTOR COMPLEX"/>
    <property type="match status" value="1"/>
</dbReference>
<organism evidence="7 8">
    <name type="scientific">Lichenicoccus roseus</name>
    <dbReference type="NCBI Taxonomy" id="2683649"/>
    <lineage>
        <taxon>Bacteria</taxon>
        <taxon>Pseudomonadati</taxon>
        <taxon>Pseudomonadota</taxon>
        <taxon>Alphaproteobacteria</taxon>
        <taxon>Acetobacterales</taxon>
        <taxon>Acetobacteraceae</taxon>
        <taxon>Lichenicoccus</taxon>
    </lineage>
</organism>
<feature type="domain" description="OmpA-like" evidence="6">
    <location>
        <begin position="66"/>
        <end position="186"/>
    </location>
</feature>
<evidence type="ECO:0000256" key="2">
    <source>
        <dbReference type="ARBA" id="ARBA00023136"/>
    </source>
</evidence>
<evidence type="ECO:0000259" key="6">
    <source>
        <dbReference type="PROSITE" id="PS51123"/>
    </source>
</evidence>
<dbReference type="PROSITE" id="PS51123">
    <property type="entry name" value="OMPA_2"/>
    <property type="match status" value="1"/>
</dbReference>
<dbReference type="CDD" id="cd07185">
    <property type="entry name" value="OmpA_C-like"/>
    <property type="match status" value="1"/>
</dbReference>
<dbReference type="GO" id="GO:0009279">
    <property type="term" value="C:cell outer membrane"/>
    <property type="evidence" value="ECO:0007669"/>
    <property type="project" value="UniProtKB-SubCell"/>
</dbReference>
<accession>A0A5R9JAW4</accession>
<comment type="caution">
    <text evidence="7">The sequence shown here is derived from an EMBL/GenBank/DDBJ whole genome shotgun (WGS) entry which is preliminary data.</text>
</comment>
<keyword evidence="5" id="KW-0732">Signal</keyword>
<dbReference type="RefSeq" id="WP_138323930.1">
    <property type="nucleotide sequence ID" value="NZ_VCDI01000001.1"/>
</dbReference>
<evidence type="ECO:0000256" key="4">
    <source>
        <dbReference type="PROSITE-ProRule" id="PRU00473"/>
    </source>
</evidence>
<name>A0A5R9JAW4_9PROT</name>
<feature type="signal peptide" evidence="5">
    <location>
        <begin position="1"/>
        <end position="20"/>
    </location>
</feature>
<dbReference type="PRINTS" id="PR01021">
    <property type="entry name" value="OMPADOMAIN"/>
</dbReference>
<evidence type="ECO:0000313" key="7">
    <source>
        <dbReference type="EMBL" id="TLU73677.1"/>
    </source>
</evidence>
<keyword evidence="8" id="KW-1185">Reference proteome</keyword>
<dbReference type="Gene3D" id="3.30.1330.60">
    <property type="entry name" value="OmpA-like domain"/>
    <property type="match status" value="1"/>
</dbReference>
<protein>
    <submittedName>
        <fullName evidence="7">OmpA family protein</fullName>
    </submittedName>
</protein>
<keyword evidence="3" id="KW-0998">Cell outer membrane</keyword>
<dbReference type="AlphaFoldDB" id="A0A5R9JAW4"/>
<dbReference type="Proteomes" id="UP000305654">
    <property type="component" value="Unassembled WGS sequence"/>
</dbReference>
<reference evidence="7 8" key="1">
    <citation type="submission" date="2019-05" db="EMBL/GenBank/DDBJ databases">
        <authorList>
            <person name="Pankratov T."/>
            <person name="Grouzdev D."/>
        </authorList>
    </citation>
    <scope>NUCLEOTIDE SEQUENCE [LARGE SCALE GENOMIC DNA]</scope>
    <source>
        <strain evidence="7 8">KEBCLARHB70R</strain>
    </source>
</reference>
<dbReference type="InterPro" id="IPR036737">
    <property type="entry name" value="OmpA-like_sf"/>
</dbReference>
<dbReference type="Pfam" id="PF00691">
    <property type="entry name" value="OmpA"/>
    <property type="match status" value="1"/>
</dbReference>
<gene>
    <name evidence="7" type="ORF">FE263_00080</name>
</gene>
<comment type="subcellular location">
    <subcellularLocation>
        <location evidence="1">Cell outer membrane</location>
    </subcellularLocation>
</comment>
<evidence type="ECO:0000313" key="8">
    <source>
        <dbReference type="Proteomes" id="UP000305654"/>
    </source>
</evidence>
<dbReference type="InterPro" id="IPR050330">
    <property type="entry name" value="Bact_OuterMem_StrucFunc"/>
</dbReference>
<evidence type="ECO:0000256" key="5">
    <source>
        <dbReference type="SAM" id="SignalP"/>
    </source>
</evidence>
<dbReference type="InterPro" id="IPR006665">
    <property type="entry name" value="OmpA-like"/>
</dbReference>
<dbReference type="PANTHER" id="PTHR30329:SF21">
    <property type="entry name" value="LIPOPROTEIN YIAD-RELATED"/>
    <property type="match status" value="1"/>
</dbReference>
<sequence>MSRAARILLPVLLCACCVGCNSPGPSTPVAQAGRPAPAAAAAAAPGQPFEPVVAELTVPAAGGGTTRVTSLTYDSRVFFDTNRDHPRPDAAPVLAALASRLRAAGPNARQIAVVGHTDDVGSDAYNLALSRRRSREIVRELVAAGLPASGLQAIGVGLREPLPGGQDDADARARNRRVEVLIGASRHAIDGVLAARHPSPLGLHPNRLQVVRVQPRVPDGVSRAPLGAPVSY</sequence>
<proteinExistence type="predicted"/>
<dbReference type="EMBL" id="VCDI01000001">
    <property type="protein sequence ID" value="TLU73677.1"/>
    <property type="molecule type" value="Genomic_DNA"/>
</dbReference>
<dbReference type="SUPFAM" id="SSF103088">
    <property type="entry name" value="OmpA-like"/>
    <property type="match status" value="1"/>
</dbReference>
<dbReference type="InterPro" id="IPR006664">
    <property type="entry name" value="OMP_bac"/>
</dbReference>
<evidence type="ECO:0000256" key="1">
    <source>
        <dbReference type="ARBA" id="ARBA00004442"/>
    </source>
</evidence>
<feature type="chain" id="PRO_5024301559" evidence="5">
    <location>
        <begin position="21"/>
        <end position="232"/>
    </location>
</feature>
<evidence type="ECO:0000256" key="3">
    <source>
        <dbReference type="ARBA" id="ARBA00023237"/>
    </source>
</evidence>
<keyword evidence="2 4" id="KW-0472">Membrane</keyword>
<dbReference type="OrthoDB" id="9782229at2"/>